<dbReference type="SUPFAM" id="SSF143865">
    <property type="entry name" value="CorA soluble domain-like"/>
    <property type="match status" value="1"/>
</dbReference>
<evidence type="ECO:0000256" key="6">
    <source>
        <dbReference type="ARBA" id="ARBA00022989"/>
    </source>
</evidence>
<dbReference type="Gene3D" id="3.30.460.20">
    <property type="entry name" value="CorA soluble domain-like"/>
    <property type="match status" value="1"/>
</dbReference>
<keyword evidence="8" id="KW-0406">Ion transport</keyword>
<dbReference type="NCBIfam" id="TIGR00383">
    <property type="entry name" value="corA"/>
    <property type="match status" value="1"/>
</dbReference>
<keyword evidence="6 8" id="KW-1133">Transmembrane helix</keyword>
<dbReference type="GO" id="GO:0000287">
    <property type="term" value="F:magnesium ion binding"/>
    <property type="evidence" value="ECO:0007669"/>
    <property type="project" value="TreeGrafter"/>
</dbReference>
<evidence type="ECO:0000256" key="4">
    <source>
        <dbReference type="ARBA" id="ARBA00022475"/>
    </source>
</evidence>
<dbReference type="RefSeq" id="WP_406700802.1">
    <property type="nucleotide sequence ID" value="NZ_CP155447.1"/>
</dbReference>
<name>A0AAU7CSB2_9BACT</name>
<evidence type="ECO:0000256" key="5">
    <source>
        <dbReference type="ARBA" id="ARBA00022692"/>
    </source>
</evidence>
<dbReference type="FunFam" id="1.20.58.340:FF:000012">
    <property type="entry name" value="Magnesium transport protein CorA"/>
    <property type="match status" value="1"/>
</dbReference>
<evidence type="ECO:0000256" key="1">
    <source>
        <dbReference type="ARBA" id="ARBA00004651"/>
    </source>
</evidence>
<sequence>MSSPQSDTILSGQRVTGLQIRIVYRDGDGEIHFDWPIEQIPLALEDEKGTLWVEIDDQTQNTDRRVEELLDGVFHFHPLAIEDAVQDTHVAKVDDWGEYLYIVFHNIDFDPDTDLIRLHELDIFLGANYLVTYHNEPLKILDQLRRNIERDPTNRLKHGAGHLLYHILDMSVAEYLPAIEHLDEAIDSAQDEVFHRPTPSTLQAIFQVKRSALRLHRILAPEREVLNRLARDEYSPVNPEHRIYFRDVYDHVVRVHDITESLRDLISGALDTYLSAISNRTNDIMKAFTLVTVMFLPLSFLTSFFGMNFFGGTLEFEGWLPKRALFVGSCMIMLFMPGFLYLFAKRRGWF</sequence>
<dbReference type="PANTHER" id="PTHR46494:SF1">
    <property type="entry name" value="CORA FAMILY METAL ION TRANSPORTER (EUROFUNG)"/>
    <property type="match status" value="1"/>
</dbReference>
<dbReference type="CDD" id="cd12822">
    <property type="entry name" value="TmCorA-like"/>
    <property type="match status" value="1"/>
</dbReference>
<protein>
    <recommendedName>
        <fullName evidence="8">Magnesium transport protein CorA</fullName>
    </recommendedName>
</protein>
<organism evidence="9">
    <name type="scientific">Singulisphaera sp. Ch08</name>
    <dbReference type="NCBI Taxonomy" id="3120278"/>
    <lineage>
        <taxon>Bacteria</taxon>
        <taxon>Pseudomonadati</taxon>
        <taxon>Planctomycetota</taxon>
        <taxon>Planctomycetia</taxon>
        <taxon>Isosphaerales</taxon>
        <taxon>Isosphaeraceae</taxon>
        <taxon>Singulisphaera</taxon>
    </lineage>
</organism>
<dbReference type="Gene3D" id="1.20.58.340">
    <property type="entry name" value="Magnesium transport protein CorA, transmembrane region"/>
    <property type="match status" value="2"/>
</dbReference>
<dbReference type="GO" id="GO:0015087">
    <property type="term" value="F:cobalt ion transmembrane transporter activity"/>
    <property type="evidence" value="ECO:0007669"/>
    <property type="project" value="UniProtKB-UniRule"/>
</dbReference>
<keyword evidence="3 8" id="KW-0813">Transport</keyword>
<keyword evidence="5 8" id="KW-0812">Transmembrane</keyword>
<dbReference type="PANTHER" id="PTHR46494">
    <property type="entry name" value="CORA FAMILY METAL ION TRANSPORTER (EUROFUNG)"/>
    <property type="match status" value="1"/>
</dbReference>
<keyword evidence="4 8" id="KW-1003">Cell membrane</keyword>
<evidence type="ECO:0000256" key="7">
    <source>
        <dbReference type="ARBA" id="ARBA00023136"/>
    </source>
</evidence>
<dbReference type="EMBL" id="CP155447">
    <property type="protein sequence ID" value="XBH07965.1"/>
    <property type="molecule type" value="Genomic_DNA"/>
</dbReference>
<feature type="transmembrane region" description="Helical" evidence="8">
    <location>
        <begin position="287"/>
        <end position="311"/>
    </location>
</feature>
<proteinExistence type="inferred from homology"/>
<evidence type="ECO:0000256" key="2">
    <source>
        <dbReference type="ARBA" id="ARBA00009765"/>
    </source>
</evidence>
<dbReference type="GO" id="GO:0015095">
    <property type="term" value="F:magnesium ion transmembrane transporter activity"/>
    <property type="evidence" value="ECO:0007669"/>
    <property type="project" value="UniProtKB-UniRule"/>
</dbReference>
<comment type="similarity">
    <text evidence="2 8">Belongs to the CorA metal ion transporter (MIT) (TC 1.A.35) family.</text>
</comment>
<dbReference type="AlphaFoldDB" id="A0AAU7CSB2"/>
<dbReference type="InterPro" id="IPR002523">
    <property type="entry name" value="MgTranspt_CorA/ZnTranspt_ZntB"/>
</dbReference>
<dbReference type="GO" id="GO:0005886">
    <property type="term" value="C:plasma membrane"/>
    <property type="evidence" value="ECO:0007669"/>
    <property type="project" value="UniProtKB-SubCell"/>
</dbReference>
<dbReference type="GO" id="GO:0050897">
    <property type="term" value="F:cobalt ion binding"/>
    <property type="evidence" value="ECO:0007669"/>
    <property type="project" value="TreeGrafter"/>
</dbReference>
<dbReference type="InterPro" id="IPR004488">
    <property type="entry name" value="Mg/Co-transport_prot_CorA"/>
</dbReference>
<feature type="transmembrane region" description="Helical" evidence="8">
    <location>
        <begin position="323"/>
        <end position="344"/>
    </location>
</feature>
<dbReference type="InterPro" id="IPR045861">
    <property type="entry name" value="CorA_cytoplasmic_dom"/>
</dbReference>
<reference evidence="9" key="1">
    <citation type="submission" date="2024-05" db="EMBL/GenBank/DDBJ databases">
        <title>Planctomycetes of the genus Singulisphaera possess chitinolytic capabilities.</title>
        <authorList>
            <person name="Ivanova A."/>
        </authorList>
    </citation>
    <scope>NUCLEOTIDE SEQUENCE</scope>
    <source>
        <strain evidence="9">Ch08T</strain>
    </source>
</reference>
<gene>
    <name evidence="8 9" type="primary">corA</name>
    <name evidence="9" type="ORF">V5E97_18605</name>
</gene>
<dbReference type="SUPFAM" id="SSF144083">
    <property type="entry name" value="Magnesium transport protein CorA, transmembrane region"/>
    <property type="match status" value="1"/>
</dbReference>
<comment type="function">
    <text evidence="8">Mediates influx of magnesium ions.</text>
</comment>
<keyword evidence="7 8" id="KW-0472">Membrane</keyword>
<dbReference type="InterPro" id="IPR045863">
    <property type="entry name" value="CorA_TM1_TM2"/>
</dbReference>
<evidence type="ECO:0000256" key="3">
    <source>
        <dbReference type="ARBA" id="ARBA00022448"/>
    </source>
</evidence>
<accession>A0AAU7CSB2</accession>
<dbReference type="Pfam" id="PF01544">
    <property type="entry name" value="CorA"/>
    <property type="match status" value="1"/>
</dbReference>
<keyword evidence="8" id="KW-0460">Magnesium</keyword>
<evidence type="ECO:0000313" key="9">
    <source>
        <dbReference type="EMBL" id="XBH07965.1"/>
    </source>
</evidence>
<evidence type="ECO:0000256" key="8">
    <source>
        <dbReference type="RuleBase" id="RU362010"/>
    </source>
</evidence>
<comment type="subcellular location">
    <subcellularLocation>
        <location evidence="1">Cell membrane</location>
        <topology evidence="1">Multi-pass membrane protein</topology>
    </subcellularLocation>
    <subcellularLocation>
        <location evidence="8">Membrane</location>
        <topology evidence="8">Multi-pass membrane protein</topology>
    </subcellularLocation>
</comment>